<evidence type="ECO:0000256" key="6">
    <source>
        <dbReference type="ARBA" id="ARBA00022918"/>
    </source>
</evidence>
<dbReference type="GO" id="GO:0003964">
    <property type="term" value="F:RNA-directed DNA polymerase activity"/>
    <property type="evidence" value="ECO:0007669"/>
    <property type="project" value="UniProtKB-KW"/>
</dbReference>
<evidence type="ECO:0000259" key="7">
    <source>
        <dbReference type="Pfam" id="PF17917"/>
    </source>
</evidence>
<dbReference type="Proteomes" id="UP001151760">
    <property type="component" value="Unassembled WGS sequence"/>
</dbReference>
<dbReference type="SUPFAM" id="SSF56672">
    <property type="entry name" value="DNA/RNA polymerases"/>
    <property type="match status" value="1"/>
</dbReference>
<evidence type="ECO:0000256" key="4">
    <source>
        <dbReference type="ARBA" id="ARBA00022759"/>
    </source>
</evidence>
<dbReference type="EMBL" id="BQNB010021241">
    <property type="protein sequence ID" value="GJU04363.1"/>
    <property type="molecule type" value="Genomic_DNA"/>
</dbReference>
<evidence type="ECO:0000256" key="1">
    <source>
        <dbReference type="ARBA" id="ARBA00022679"/>
    </source>
</evidence>
<gene>
    <name evidence="8" type="ORF">Tco_1114701</name>
</gene>
<evidence type="ECO:0000313" key="8">
    <source>
        <dbReference type="EMBL" id="GJU04363.1"/>
    </source>
</evidence>
<keyword evidence="5" id="KW-0378">Hydrolase</keyword>
<evidence type="ECO:0000256" key="2">
    <source>
        <dbReference type="ARBA" id="ARBA00022695"/>
    </source>
</evidence>
<keyword evidence="9" id="KW-1185">Reference proteome</keyword>
<evidence type="ECO:0000256" key="5">
    <source>
        <dbReference type="ARBA" id="ARBA00022801"/>
    </source>
</evidence>
<evidence type="ECO:0000313" key="9">
    <source>
        <dbReference type="Proteomes" id="UP001151760"/>
    </source>
</evidence>
<sequence length="379" mass="44488">MERSIDLNGQGRYHGLRANEGIEESMDHKDQEENRPNQVLANKQLGQVSWKPKGNQARVKAKSCVGAEERSPGIQTCEWVSDMRLRITSRALSRDLIRFFRVATRNRGHVFDIDLRSPFGNWSIDVIIVLGKKRSEEKVRLLMSAKANEKNQEEIIMVRDFPEEHARRPEGPKDFVVYCDASEIGLEYTTHNLELGAAVFAHKIWRHYLYGTKSVIYMDHKSLQHIFSQKELYMRQHRWIELFSDYDCEIRYHPGLAFKGHWLAKPDIPYWKWEGIAMICTRHGVADLYHIGSDIRLTQCFDSQSRRHPELVLGHEGSWDVHLLLEAIVKVRWNSKRGSEFTWEREDQMKLKYPHLFSNIMYRVDGGDFMRIMVIYGLL</sequence>
<dbReference type="PANTHER" id="PTHR34072:SF52">
    <property type="entry name" value="RIBONUCLEASE H"/>
    <property type="match status" value="1"/>
</dbReference>
<dbReference type="Pfam" id="PF17917">
    <property type="entry name" value="RT_RNaseH"/>
    <property type="match status" value="1"/>
</dbReference>
<comment type="caution">
    <text evidence="8">The sequence shown here is derived from an EMBL/GenBank/DDBJ whole genome shotgun (WGS) entry which is preliminary data.</text>
</comment>
<accession>A0ABQ5IYH9</accession>
<evidence type="ECO:0000256" key="3">
    <source>
        <dbReference type="ARBA" id="ARBA00022722"/>
    </source>
</evidence>
<dbReference type="PANTHER" id="PTHR34072">
    <property type="entry name" value="ENZYMATIC POLYPROTEIN-RELATED"/>
    <property type="match status" value="1"/>
</dbReference>
<reference evidence="8" key="1">
    <citation type="journal article" date="2022" name="Int. J. Mol. Sci.">
        <title>Draft Genome of Tanacetum Coccineum: Genomic Comparison of Closely Related Tanacetum-Family Plants.</title>
        <authorList>
            <person name="Yamashiro T."/>
            <person name="Shiraishi A."/>
            <person name="Nakayama K."/>
            <person name="Satake H."/>
        </authorList>
    </citation>
    <scope>NUCLEOTIDE SEQUENCE</scope>
</reference>
<reference evidence="8" key="2">
    <citation type="submission" date="2022-01" db="EMBL/GenBank/DDBJ databases">
        <authorList>
            <person name="Yamashiro T."/>
            <person name="Shiraishi A."/>
            <person name="Satake H."/>
            <person name="Nakayama K."/>
        </authorList>
    </citation>
    <scope>NUCLEOTIDE SEQUENCE</scope>
</reference>
<protein>
    <submittedName>
        <fullName evidence="8">Reverse transcriptase domain-containing protein</fullName>
    </submittedName>
</protein>
<keyword evidence="2" id="KW-0548">Nucleotidyltransferase</keyword>
<dbReference type="InterPro" id="IPR043502">
    <property type="entry name" value="DNA/RNA_pol_sf"/>
</dbReference>
<organism evidence="8 9">
    <name type="scientific">Tanacetum coccineum</name>
    <dbReference type="NCBI Taxonomy" id="301880"/>
    <lineage>
        <taxon>Eukaryota</taxon>
        <taxon>Viridiplantae</taxon>
        <taxon>Streptophyta</taxon>
        <taxon>Embryophyta</taxon>
        <taxon>Tracheophyta</taxon>
        <taxon>Spermatophyta</taxon>
        <taxon>Magnoliopsida</taxon>
        <taxon>eudicotyledons</taxon>
        <taxon>Gunneridae</taxon>
        <taxon>Pentapetalae</taxon>
        <taxon>asterids</taxon>
        <taxon>campanulids</taxon>
        <taxon>Asterales</taxon>
        <taxon>Asteraceae</taxon>
        <taxon>Asteroideae</taxon>
        <taxon>Anthemideae</taxon>
        <taxon>Anthemidinae</taxon>
        <taxon>Tanacetum</taxon>
    </lineage>
</organism>
<proteinExistence type="predicted"/>
<keyword evidence="1" id="KW-0808">Transferase</keyword>
<keyword evidence="6 8" id="KW-0695">RNA-directed DNA polymerase</keyword>
<keyword evidence="4" id="KW-0255">Endonuclease</keyword>
<dbReference type="InterPro" id="IPR041373">
    <property type="entry name" value="RT_RNaseH"/>
</dbReference>
<feature type="domain" description="Reverse transcriptase RNase H-like" evidence="7">
    <location>
        <begin position="187"/>
        <end position="246"/>
    </location>
</feature>
<name>A0ABQ5IYH9_9ASTR</name>
<keyword evidence="3" id="KW-0540">Nuclease</keyword>